<dbReference type="RefSeq" id="WP_343130633.1">
    <property type="nucleotide sequence ID" value="NZ_JBCITK010000001.1"/>
</dbReference>
<accession>A0ABU9VKN5</accession>
<proteinExistence type="inferred from homology"/>
<gene>
    <name evidence="3" type="ORF">MKY91_11495</name>
</gene>
<dbReference type="PRINTS" id="PR00080">
    <property type="entry name" value="SDRFAMILY"/>
</dbReference>
<feature type="domain" description="Ketoreductase" evidence="2">
    <location>
        <begin position="5"/>
        <end position="182"/>
    </location>
</feature>
<comment type="caution">
    <text evidence="3">The sequence shown here is derived from an EMBL/GenBank/DDBJ whole genome shotgun (WGS) entry which is preliminary data.</text>
</comment>
<dbReference type="SMART" id="SM00822">
    <property type="entry name" value="PKS_KR"/>
    <property type="match status" value="1"/>
</dbReference>
<dbReference type="EMBL" id="JBCITK010000001">
    <property type="protein sequence ID" value="MEN0643773.1"/>
    <property type="molecule type" value="Genomic_DNA"/>
</dbReference>
<sequence length="242" mass="25985">MSVRKHILITGATGGVGAATAIALASPEVLLSLHYHSNKEQAEDVSKACRELGAEVYLIQCNLRSSTGVDELIEQLIMPVDTLIYTAGYSLQGLLTELTDTELTDLMSVHLFSPIKLTRALLPHMISKKVGKIMMLSSIWGVTGASYEVAYSAAKGGLNSFVKALAKEVAPSGIQVNAIAPGALETNMMAIYEPGEQQQLKDEIPAGRFGKPEEIADAVLFLVSEQSNYINGQIIEINGAWH</sequence>
<dbReference type="InterPro" id="IPR057326">
    <property type="entry name" value="KR_dom"/>
</dbReference>
<name>A0ABU9VKN5_9BACI</name>
<dbReference type="PROSITE" id="PS00061">
    <property type="entry name" value="ADH_SHORT"/>
    <property type="match status" value="1"/>
</dbReference>
<dbReference type="PANTHER" id="PTHR42879">
    <property type="entry name" value="3-OXOACYL-(ACYL-CARRIER-PROTEIN) REDUCTASE"/>
    <property type="match status" value="1"/>
</dbReference>
<evidence type="ECO:0000259" key="2">
    <source>
        <dbReference type="SMART" id="SM00822"/>
    </source>
</evidence>
<dbReference type="InterPro" id="IPR050259">
    <property type="entry name" value="SDR"/>
</dbReference>
<dbReference type="Proteomes" id="UP001418796">
    <property type="component" value="Unassembled WGS sequence"/>
</dbReference>
<dbReference type="PRINTS" id="PR00081">
    <property type="entry name" value="GDHRDH"/>
</dbReference>
<dbReference type="PANTHER" id="PTHR42879:SF2">
    <property type="entry name" value="3-OXOACYL-[ACYL-CARRIER-PROTEIN] REDUCTASE FABG"/>
    <property type="match status" value="1"/>
</dbReference>
<dbReference type="InterPro" id="IPR036291">
    <property type="entry name" value="NAD(P)-bd_dom_sf"/>
</dbReference>
<reference evidence="3 4" key="1">
    <citation type="submission" date="2024-03" db="EMBL/GenBank/DDBJ databases">
        <title>Bacilli Hybrid Assemblies.</title>
        <authorList>
            <person name="Kovac J."/>
        </authorList>
    </citation>
    <scope>NUCLEOTIDE SEQUENCE [LARGE SCALE GENOMIC DNA]</scope>
    <source>
        <strain evidence="3 4">FSL R7-0666</strain>
    </source>
</reference>
<keyword evidence="4" id="KW-1185">Reference proteome</keyword>
<dbReference type="InterPro" id="IPR020904">
    <property type="entry name" value="Sc_DH/Rdtase_CS"/>
</dbReference>
<dbReference type="Gene3D" id="3.40.50.720">
    <property type="entry name" value="NAD(P)-binding Rossmann-like Domain"/>
    <property type="match status" value="1"/>
</dbReference>
<comment type="similarity">
    <text evidence="1">Belongs to the short-chain dehydrogenases/reductases (SDR) family.</text>
</comment>
<dbReference type="CDD" id="cd05233">
    <property type="entry name" value="SDR_c"/>
    <property type="match status" value="1"/>
</dbReference>
<dbReference type="InterPro" id="IPR002347">
    <property type="entry name" value="SDR_fam"/>
</dbReference>
<evidence type="ECO:0000256" key="1">
    <source>
        <dbReference type="ARBA" id="ARBA00006484"/>
    </source>
</evidence>
<evidence type="ECO:0000313" key="4">
    <source>
        <dbReference type="Proteomes" id="UP001418796"/>
    </source>
</evidence>
<dbReference type="NCBIfam" id="NF047420">
    <property type="entry name" value="EF_P_mod_YmfI"/>
    <property type="match status" value="1"/>
</dbReference>
<protein>
    <submittedName>
        <fullName evidence="3">SDR family oxidoreductase</fullName>
    </submittedName>
</protein>
<organism evidence="3 4">
    <name type="scientific">Alkalicoccobacillus gibsonii</name>
    <dbReference type="NCBI Taxonomy" id="79881"/>
    <lineage>
        <taxon>Bacteria</taxon>
        <taxon>Bacillati</taxon>
        <taxon>Bacillota</taxon>
        <taxon>Bacilli</taxon>
        <taxon>Bacillales</taxon>
        <taxon>Bacillaceae</taxon>
        <taxon>Alkalicoccobacillus</taxon>
    </lineage>
</organism>
<dbReference type="SUPFAM" id="SSF51735">
    <property type="entry name" value="NAD(P)-binding Rossmann-fold domains"/>
    <property type="match status" value="1"/>
</dbReference>
<dbReference type="Pfam" id="PF13561">
    <property type="entry name" value="adh_short_C2"/>
    <property type="match status" value="1"/>
</dbReference>
<evidence type="ECO:0000313" key="3">
    <source>
        <dbReference type="EMBL" id="MEN0643773.1"/>
    </source>
</evidence>